<dbReference type="EMBL" id="CAJJDP010000039">
    <property type="protein sequence ID" value="CAD8160877.1"/>
    <property type="molecule type" value="Genomic_DNA"/>
</dbReference>
<feature type="transmembrane region" description="Helical" evidence="1">
    <location>
        <begin position="187"/>
        <end position="208"/>
    </location>
</feature>
<reference evidence="2" key="1">
    <citation type="submission" date="2021-01" db="EMBL/GenBank/DDBJ databases">
        <authorList>
            <consortium name="Genoscope - CEA"/>
            <person name="William W."/>
        </authorList>
    </citation>
    <scope>NUCLEOTIDE SEQUENCE</scope>
</reference>
<keyword evidence="1" id="KW-0472">Membrane</keyword>
<comment type="caution">
    <text evidence="2">The sequence shown here is derived from an EMBL/GenBank/DDBJ whole genome shotgun (WGS) entry which is preliminary data.</text>
</comment>
<feature type="transmembrane region" description="Helical" evidence="1">
    <location>
        <begin position="228"/>
        <end position="248"/>
    </location>
</feature>
<keyword evidence="3" id="KW-1185">Reference proteome</keyword>
<feature type="transmembrane region" description="Helical" evidence="1">
    <location>
        <begin position="30"/>
        <end position="51"/>
    </location>
</feature>
<organism evidence="2 3">
    <name type="scientific">Paramecium octaurelia</name>
    <dbReference type="NCBI Taxonomy" id="43137"/>
    <lineage>
        <taxon>Eukaryota</taxon>
        <taxon>Sar</taxon>
        <taxon>Alveolata</taxon>
        <taxon>Ciliophora</taxon>
        <taxon>Intramacronucleata</taxon>
        <taxon>Oligohymenophorea</taxon>
        <taxon>Peniculida</taxon>
        <taxon>Parameciidae</taxon>
        <taxon>Paramecium</taxon>
    </lineage>
</organism>
<evidence type="ECO:0008006" key="4">
    <source>
        <dbReference type="Google" id="ProtNLM"/>
    </source>
</evidence>
<keyword evidence="1" id="KW-0812">Transmembrane</keyword>
<feature type="transmembrane region" description="Helical" evidence="1">
    <location>
        <begin position="104"/>
        <end position="122"/>
    </location>
</feature>
<dbReference type="Proteomes" id="UP000683925">
    <property type="component" value="Unassembled WGS sequence"/>
</dbReference>
<accession>A0A8S1U9W1</accession>
<dbReference type="AlphaFoldDB" id="A0A8S1U9W1"/>
<protein>
    <recommendedName>
        <fullName evidence="4">G-protein coupled receptors family 2 profile 2 domain-containing protein</fullName>
    </recommendedName>
</protein>
<evidence type="ECO:0000313" key="3">
    <source>
        <dbReference type="Proteomes" id="UP000683925"/>
    </source>
</evidence>
<dbReference type="OrthoDB" id="309073at2759"/>
<feature type="transmembrane region" description="Helical" evidence="1">
    <location>
        <begin position="268"/>
        <end position="293"/>
    </location>
</feature>
<sequence>MFQCQNQNLDEVYQEHCEQNLNSGDKLVNFILRIIILLISILSSLFVLIIIKKSKKTQFWPFQLIFMQVLSELIDLILALSFTINSSCQPNVCKIIAYIMHSNWLASLNFMLFQCFIYFCLIKSELLFNYIMNYLYFFISLLYLIPYGLLFYVYYDGGFGPSGWYLQNGEFNFIFCGFINKHLVGFWIIPVSSIFVLSIILSVFNFCYWNQLKNRKGLKYPALRIQSVILFPLLYSLAWVVNFIIRFFDTNANNKNYCPTEKMNMYFYIFYLFLNLGFELHLTVGAILFYLIYRRVLGIDSLRKGCQKGRQQIESVQLYLSDYSNIQL</sequence>
<dbReference type="OMA" id="QEHCEQN"/>
<keyword evidence="1" id="KW-1133">Transmembrane helix</keyword>
<feature type="transmembrane region" description="Helical" evidence="1">
    <location>
        <begin position="134"/>
        <end position="155"/>
    </location>
</feature>
<feature type="transmembrane region" description="Helical" evidence="1">
    <location>
        <begin position="63"/>
        <end position="84"/>
    </location>
</feature>
<proteinExistence type="predicted"/>
<gene>
    <name evidence="2" type="ORF">POCTA_138.1.T0390082</name>
</gene>
<evidence type="ECO:0000256" key="1">
    <source>
        <dbReference type="SAM" id="Phobius"/>
    </source>
</evidence>
<name>A0A8S1U9W1_PAROT</name>
<evidence type="ECO:0000313" key="2">
    <source>
        <dbReference type="EMBL" id="CAD8160877.1"/>
    </source>
</evidence>